<dbReference type="Gene3D" id="1.10.10.10">
    <property type="entry name" value="Winged helix-like DNA-binding domain superfamily/Winged helix DNA-binding domain"/>
    <property type="match status" value="1"/>
</dbReference>
<sequence>MFLANDGVPPIAGRVLGWLMVCEPAEQSAGQISEAIGASRASLTTNIRVLMTVGFVERRTRPGERTGYYRLKDGAWEAVVRRQIASLVSFREVATDGLALLGTESTRADRVREAQDVFDWMAEVFELAPPPERKGGKR</sequence>
<gene>
    <name evidence="5" type="ORF">J5V16_08175</name>
</gene>
<dbReference type="SUPFAM" id="SSF46785">
    <property type="entry name" value="Winged helix' DNA-binding domain"/>
    <property type="match status" value="1"/>
</dbReference>
<reference evidence="5 6" key="1">
    <citation type="submission" date="2021-03" db="EMBL/GenBank/DDBJ databases">
        <title>Glycomyces sp. nov., a novel actinomycete isolated from soil.</title>
        <authorList>
            <person name="Yang X."/>
            <person name="Xu X."/>
        </authorList>
    </citation>
    <scope>NUCLEOTIDE SEQUENCE [LARGE SCALE GENOMIC DNA]</scope>
    <source>
        <strain evidence="5 6">NEAU-S30</strain>
    </source>
</reference>
<dbReference type="InterPro" id="IPR036390">
    <property type="entry name" value="WH_DNA-bd_sf"/>
</dbReference>
<keyword evidence="3" id="KW-0804">Transcription</keyword>
<keyword evidence="6" id="KW-1185">Reference proteome</keyword>
<evidence type="ECO:0000313" key="5">
    <source>
        <dbReference type="EMBL" id="MBO3732798.1"/>
    </source>
</evidence>
<protein>
    <submittedName>
        <fullName evidence="5">Transcriptional regulator</fullName>
    </submittedName>
</protein>
<dbReference type="InterPro" id="IPR000835">
    <property type="entry name" value="HTH_MarR-typ"/>
</dbReference>
<dbReference type="EMBL" id="JAGFNP010000003">
    <property type="protein sequence ID" value="MBO3732798.1"/>
    <property type="molecule type" value="Genomic_DNA"/>
</dbReference>
<name>A0ABS3U4W6_9ACTN</name>
<evidence type="ECO:0000313" key="6">
    <source>
        <dbReference type="Proteomes" id="UP000681341"/>
    </source>
</evidence>
<evidence type="ECO:0000256" key="2">
    <source>
        <dbReference type="ARBA" id="ARBA00023125"/>
    </source>
</evidence>
<accession>A0ABS3U4W6</accession>
<comment type="caution">
    <text evidence="5">The sequence shown here is derived from an EMBL/GenBank/DDBJ whole genome shotgun (WGS) entry which is preliminary data.</text>
</comment>
<evidence type="ECO:0000259" key="4">
    <source>
        <dbReference type="Pfam" id="PF12802"/>
    </source>
</evidence>
<dbReference type="PANTHER" id="PTHR38465">
    <property type="entry name" value="HTH-TYPE TRANSCRIPTIONAL REGULATOR MJ1563-RELATED"/>
    <property type="match status" value="1"/>
</dbReference>
<dbReference type="Gene3D" id="1.10.287.160">
    <property type="entry name" value="HR1 repeat"/>
    <property type="match status" value="1"/>
</dbReference>
<dbReference type="Proteomes" id="UP000681341">
    <property type="component" value="Unassembled WGS sequence"/>
</dbReference>
<keyword evidence="1" id="KW-0805">Transcription regulation</keyword>
<organism evidence="5 6">
    <name type="scientific">Glycomyces niveus</name>
    <dbReference type="NCBI Taxonomy" id="2820287"/>
    <lineage>
        <taxon>Bacteria</taxon>
        <taxon>Bacillati</taxon>
        <taxon>Actinomycetota</taxon>
        <taxon>Actinomycetes</taxon>
        <taxon>Glycomycetales</taxon>
        <taxon>Glycomycetaceae</taxon>
        <taxon>Glycomyces</taxon>
    </lineage>
</organism>
<dbReference type="InterPro" id="IPR011991">
    <property type="entry name" value="ArsR-like_HTH"/>
</dbReference>
<dbReference type="PANTHER" id="PTHR38465:SF2">
    <property type="entry name" value="HTH-TYPE TRANSCRIPTIONAL REGULATOR MMPR5"/>
    <property type="match status" value="1"/>
</dbReference>
<feature type="domain" description="HTH marR-type" evidence="4">
    <location>
        <begin position="7"/>
        <end position="63"/>
    </location>
</feature>
<evidence type="ECO:0000256" key="3">
    <source>
        <dbReference type="ARBA" id="ARBA00023163"/>
    </source>
</evidence>
<proteinExistence type="predicted"/>
<evidence type="ECO:0000256" key="1">
    <source>
        <dbReference type="ARBA" id="ARBA00023015"/>
    </source>
</evidence>
<dbReference type="InterPro" id="IPR052362">
    <property type="entry name" value="HTH-GbsR_regulator"/>
</dbReference>
<dbReference type="Pfam" id="PF12802">
    <property type="entry name" value="MarR_2"/>
    <property type="match status" value="1"/>
</dbReference>
<keyword evidence="2" id="KW-0238">DNA-binding</keyword>
<dbReference type="CDD" id="cd00090">
    <property type="entry name" value="HTH_ARSR"/>
    <property type="match status" value="1"/>
</dbReference>
<dbReference type="InterPro" id="IPR036388">
    <property type="entry name" value="WH-like_DNA-bd_sf"/>
</dbReference>